<dbReference type="AlphaFoldDB" id="A0A1E3PMF7"/>
<sequence length="60" mass="6415">MTKGPADLGNDAHWVPSGYPVRIQRVPTGNANHLIAVFLTDNPIPPTTAKYTHPLIATAP</sequence>
<protein>
    <submittedName>
        <fullName evidence="1">Uncharacterized protein</fullName>
    </submittedName>
</protein>
<reference evidence="1 2" key="1">
    <citation type="journal article" date="2016" name="Proc. Natl. Acad. Sci. U.S.A.">
        <title>Comparative genomics of biotechnologically important yeasts.</title>
        <authorList>
            <person name="Riley R."/>
            <person name="Haridas S."/>
            <person name="Wolfe K.H."/>
            <person name="Lopes M.R."/>
            <person name="Hittinger C.T."/>
            <person name="Goeker M."/>
            <person name="Salamov A.A."/>
            <person name="Wisecaver J.H."/>
            <person name="Long T.M."/>
            <person name="Calvey C.H."/>
            <person name="Aerts A.L."/>
            <person name="Barry K.W."/>
            <person name="Choi C."/>
            <person name="Clum A."/>
            <person name="Coughlan A.Y."/>
            <person name="Deshpande S."/>
            <person name="Douglass A.P."/>
            <person name="Hanson S.J."/>
            <person name="Klenk H.-P."/>
            <person name="LaButti K.M."/>
            <person name="Lapidus A."/>
            <person name="Lindquist E.A."/>
            <person name="Lipzen A.M."/>
            <person name="Meier-Kolthoff J.P."/>
            <person name="Ohm R.A."/>
            <person name="Otillar R.P."/>
            <person name="Pangilinan J.L."/>
            <person name="Peng Y."/>
            <person name="Rokas A."/>
            <person name="Rosa C.A."/>
            <person name="Scheuner C."/>
            <person name="Sibirny A.A."/>
            <person name="Slot J.C."/>
            <person name="Stielow J.B."/>
            <person name="Sun H."/>
            <person name="Kurtzman C.P."/>
            <person name="Blackwell M."/>
            <person name="Grigoriev I.V."/>
            <person name="Jeffries T.W."/>
        </authorList>
    </citation>
    <scope>NUCLEOTIDE SEQUENCE [LARGE SCALE GENOMIC DNA]</scope>
    <source>
        <strain evidence="1 2">DSM 6958</strain>
    </source>
</reference>
<dbReference type="EMBL" id="KV454408">
    <property type="protein sequence ID" value="ODQ66609.1"/>
    <property type="molecule type" value="Genomic_DNA"/>
</dbReference>
<evidence type="ECO:0000313" key="1">
    <source>
        <dbReference type="EMBL" id="ODQ66609.1"/>
    </source>
</evidence>
<keyword evidence="2" id="KW-1185">Reference proteome</keyword>
<proteinExistence type="predicted"/>
<dbReference type="Proteomes" id="UP000095009">
    <property type="component" value="Unassembled WGS sequence"/>
</dbReference>
<evidence type="ECO:0000313" key="2">
    <source>
        <dbReference type="Proteomes" id="UP000095009"/>
    </source>
</evidence>
<gene>
    <name evidence="1" type="ORF">NADFUDRAFT_46026</name>
</gene>
<name>A0A1E3PMF7_9ASCO</name>
<accession>A0A1E3PMF7</accession>
<organism evidence="1 2">
    <name type="scientific">Nadsonia fulvescens var. elongata DSM 6958</name>
    <dbReference type="NCBI Taxonomy" id="857566"/>
    <lineage>
        <taxon>Eukaryota</taxon>
        <taxon>Fungi</taxon>
        <taxon>Dikarya</taxon>
        <taxon>Ascomycota</taxon>
        <taxon>Saccharomycotina</taxon>
        <taxon>Dipodascomycetes</taxon>
        <taxon>Dipodascales</taxon>
        <taxon>Dipodascales incertae sedis</taxon>
        <taxon>Nadsonia</taxon>
    </lineage>
</organism>